<feature type="domain" description="Glutamine amidotransferase" evidence="12">
    <location>
        <begin position="3"/>
        <end position="194"/>
    </location>
</feature>
<dbReference type="GO" id="GO:0000107">
    <property type="term" value="F:imidazoleglycerol-phosphate synthase activity"/>
    <property type="evidence" value="ECO:0007669"/>
    <property type="project" value="UniProtKB-UniRule"/>
</dbReference>
<evidence type="ECO:0000256" key="3">
    <source>
        <dbReference type="ARBA" id="ARBA00022605"/>
    </source>
</evidence>
<sequence>MIVIVDYGVGNVKNVYNYFSKIGRKVIITDRKKYIDNCSLIVLPGVGAFKDAMDNLRKKDLISVIKDNAKKGKLLIGICLGMQLLYERSYEDGDWEGLGLLEGEIIKFKGELKVPHMGWNSLIKNKQDIIAEDIETGEYVYFVHSYYLKTKNNKEVIFKTNYGVDVPAVIRRNNIIGMQFHPEKSGKTGEKFLKNIKELIG</sequence>
<dbReference type="Proteomes" id="UP000184082">
    <property type="component" value="Unassembled WGS sequence"/>
</dbReference>
<dbReference type="EC" id="4.3.2.10" evidence="10"/>
<evidence type="ECO:0000256" key="11">
    <source>
        <dbReference type="PIRSR" id="PIRSR000495-1"/>
    </source>
</evidence>
<keyword evidence="7 10" id="KW-0456">Lyase</keyword>
<feature type="active site" evidence="10 11">
    <location>
        <position position="181"/>
    </location>
</feature>
<evidence type="ECO:0000256" key="6">
    <source>
        <dbReference type="ARBA" id="ARBA00023102"/>
    </source>
</evidence>
<dbReference type="NCBIfam" id="TIGR01855">
    <property type="entry name" value="IMP_synth_hisH"/>
    <property type="match status" value="1"/>
</dbReference>
<name>A0A1M6S598_9FIRM</name>
<comment type="catalytic activity">
    <reaction evidence="9 10">
        <text>L-glutamine + H2O = L-glutamate + NH4(+)</text>
        <dbReference type="Rhea" id="RHEA:15889"/>
        <dbReference type="ChEBI" id="CHEBI:15377"/>
        <dbReference type="ChEBI" id="CHEBI:28938"/>
        <dbReference type="ChEBI" id="CHEBI:29985"/>
        <dbReference type="ChEBI" id="CHEBI:58359"/>
        <dbReference type="EC" id="3.5.1.2"/>
    </reaction>
</comment>
<evidence type="ECO:0000256" key="1">
    <source>
        <dbReference type="ARBA" id="ARBA00005091"/>
    </source>
</evidence>
<keyword evidence="14" id="KW-1185">Reference proteome</keyword>
<dbReference type="Pfam" id="PF00117">
    <property type="entry name" value="GATase"/>
    <property type="match status" value="1"/>
</dbReference>
<dbReference type="InterPro" id="IPR010139">
    <property type="entry name" value="Imidazole-glycPsynth_HisH"/>
</dbReference>
<evidence type="ECO:0000256" key="10">
    <source>
        <dbReference type="HAMAP-Rule" id="MF_00278"/>
    </source>
</evidence>
<dbReference type="PIRSF" id="PIRSF000495">
    <property type="entry name" value="Amidotransf_hisH"/>
    <property type="match status" value="1"/>
</dbReference>
<organism evidence="13 14">
    <name type="scientific">Caminicella sporogenes DSM 14501</name>
    <dbReference type="NCBI Taxonomy" id="1121266"/>
    <lineage>
        <taxon>Bacteria</taxon>
        <taxon>Bacillati</taxon>
        <taxon>Bacillota</taxon>
        <taxon>Clostridia</taxon>
        <taxon>Peptostreptococcales</taxon>
        <taxon>Caminicellaceae</taxon>
        <taxon>Caminicella</taxon>
    </lineage>
</organism>
<dbReference type="EC" id="3.5.1.2" evidence="10"/>
<dbReference type="GO" id="GO:0000105">
    <property type="term" value="P:L-histidine biosynthetic process"/>
    <property type="evidence" value="ECO:0007669"/>
    <property type="project" value="UniProtKB-UniRule"/>
</dbReference>
<evidence type="ECO:0000256" key="2">
    <source>
        <dbReference type="ARBA" id="ARBA00011152"/>
    </source>
</evidence>
<dbReference type="SUPFAM" id="SSF52317">
    <property type="entry name" value="Class I glutamine amidotransferase-like"/>
    <property type="match status" value="1"/>
</dbReference>
<dbReference type="UniPathway" id="UPA00031">
    <property type="reaction ID" value="UER00010"/>
</dbReference>
<proteinExistence type="inferred from homology"/>
<dbReference type="GO" id="GO:0016829">
    <property type="term" value="F:lyase activity"/>
    <property type="evidence" value="ECO:0007669"/>
    <property type="project" value="UniProtKB-KW"/>
</dbReference>
<dbReference type="PANTHER" id="PTHR42701:SF1">
    <property type="entry name" value="IMIDAZOLE GLYCEROL PHOSPHATE SYNTHASE SUBUNIT HISH"/>
    <property type="match status" value="1"/>
</dbReference>
<dbReference type="GO" id="GO:0004359">
    <property type="term" value="F:glutaminase activity"/>
    <property type="evidence" value="ECO:0007669"/>
    <property type="project" value="UniProtKB-EC"/>
</dbReference>
<dbReference type="InterPro" id="IPR017926">
    <property type="entry name" value="GATASE"/>
</dbReference>
<keyword evidence="10" id="KW-0963">Cytoplasm</keyword>
<gene>
    <name evidence="10" type="primary">hisH</name>
    <name evidence="13" type="ORF">SAMN02745883_01958</name>
</gene>
<evidence type="ECO:0000313" key="14">
    <source>
        <dbReference type="Proteomes" id="UP000184082"/>
    </source>
</evidence>
<comment type="catalytic activity">
    <reaction evidence="8 10">
        <text>5-[(5-phospho-1-deoxy-D-ribulos-1-ylimino)methylamino]-1-(5-phospho-beta-D-ribosyl)imidazole-4-carboxamide + L-glutamine = D-erythro-1-(imidazol-4-yl)glycerol 3-phosphate + 5-amino-1-(5-phospho-beta-D-ribosyl)imidazole-4-carboxamide + L-glutamate + H(+)</text>
        <dbReference type="Rhea" id="RHEA:24793"/>
        <dbReference type="ChEBI" id="CHEBI:15378"/>
        <dbReference type="ChEBI" id="CHEBI:29985"/>
        <dbReference type="ChEBI" id="CHEBI:58278"/>
        <dbReference type="ChEBI" id="CHEBI:58359"/>
        <dbReference type="ChEBI" id="CHEBI:58475"/>
        <dbReference type="ChEBI" id="CHEBI:58525"/>
        <dbReference type="EC" id="4.3.2.10"/>
    </reaction>
</comment>
<keyword evidence="5 10" id="KW-0315">Glutamine amidotransferase</keyword>
<dbReference type="PROSITE" id="PS51273">
    <property type="entry name" value="GATASE_TYPE_1"/>
    <property type="match status" value="1"/>
</dbReference>
<comment type="subcellular location">
    <subcellularLocation>
        <location evidence="10">Cytoplasm</location>
    </subcellularLocation>
</comment>
<comment type="function">
    <text evidence="10">IGPS catalyzes the conversion of PRFAR and glutamine to IGP, AICAR and glutamate. The HisH subunit catalyzes the hydrolysis of glutamine to glutamate and ammonia as part of the synthesis of IGP and AICAR. The resulting ammonia molecule is channeled to the active site of HisF.</text>
</comment>
<dbReference type="Gene3D" id="3.40.50.880">
    <property type="match status" value="1"/>
</dbReference>
<keyword evidence="6 10" id="KW-0368">Histidine biosynthesis</keyword>
<dbReference type="HAMAP" id="MF_00278">
    <property type="entry name" value="HisH"/>
    <property type="match status" value="1"/>
</dbReference>
<dbReference type="GO" id="GO:0005737">
    <property type="term" value="C:cytoplasm"/>
    <property type="evidence" value="ECO:0007669"/>
    <property type="project" value="UniProtKB-SubCell"/>
</dbReference>
<evidence type="ECO:0000256" key="7">
    <source>
        <dbReference type="ARBA" id="ARBA00023239"/>
    </source>
</evidence>
<evidence type="ECO:0000256" key="5">
    <source>
        <dbReference type="ARBA" id="ARBA00022962"/>
    </source>
</evidence>
<dbReference type="CDD" id="cd01748">
    <property type="entry name" value="GATase1_IGP_Synthase"/>
    <property type="match status" value="1"/>
</dbReference>
<dbReference type="InterPro" id="IPR029062">
    <property type="entry name" value="Class_I_gatase-like"/>
</dbReference>
<dbReference type="PANTHER" id="PTHR42701">
    <property type="entry name" value="IMIDAZOLE GLYCEROL PHOSPHATE SYNTHASE SUBUNIT HISH"/>
    <property type="match status" value="1"/>
</dbReference>
<dbReference type="RefSeq" id="WP_072968043.1">
    <property type="nucleotide sequence ID" value="NZ_FRAJ01000016.1"/>
</dbReference>
<protein>
    <recommendedName>
        <fullName evidence="10">Imidazole glycerol phosphate synthase subunit HisH</fullName>
        <ecNumber evidence="10">4.3.2.10</ecNumber>
    </recommendedName>
    <alternativeName>
        <fullName evidence="10">IGP synthase glutaminase subunit</fullName>
        <ecNumber evidence="10">3.5.1.2</ecNumber>
    </alternativeName>
    <alternativeName>
        <fullName evidence="10">IGP synthase subunit HisH</fullName>
    </alternativeName>
    <alternativeName>
        <fullName evidence="10">ImGP synthase subunit HisH</fullName>
        <shortName evidence="10">IGPS subunit HisH</shortName>
    </alternativeName>
</protein>
<keyword evidence="4 10" id="KW-0378">Hydrolase</keyword>
<evidence type="ECO:0000256" key="8">
    <source>
        <dbReference type="ARBA" id="ARBA00047838"/>
    </source>
</evidence>
<comment type="subunit">
    <text evidence="2 10">Heterodimer of HisH and HisF.</text>
</comment>
<evidence type="ECO:0000259" key="12">
    <source>
        <dbReference type="Pfam" id="PF00117"/>
    </source>
</evidence>
<keyword evidence="13" id="KW-0808">Transferase</keyword>
<evidence type="ECO:0000256" key="4">
    <source>
        <dbReference type="ARBA" id="ARBA00022801"/>
    </source>
</evidence>
<feature type="active site" evidence="10 11">
    <location>
        <position position="183"/>
    </location>
</feature>
<dbReference type="EMBL" id="FRAJ01000016">
    <property type="protein sequence ID" value="SHK39687.1"/>
    <property type="molecule type" value="Genomic_DNA"/>
</dbReference>
<keyword evidence="3 10" id="KW-0028">Amino-acid biosynthesis</keyword>
<feature type="active site" description="Nucleophile" evidence="10 11">
    <location>
        <position position="79"/>
    </location>
</feature>
<dbReference type="STRING" id="1121266.SAMN02745883_01958"/>
<accession>A0A1M6S598</accession>
<reference evidence="13 14" key="1">
    <citation type="submission" date="2016-11" db="EMBL/GenBank/DDBJ databases">
        <authorList>
            <person name="Jaros S."/>
            <person name="Januszkiewicz K."/>
            <person name="Wedrychowicz H."/>
        </authorList>
    </citation>
    <scope>NUCLEOTIDE SEQUENCE [LARGE SCALE GENOMIC DNA]</scope>
    <source>
        <strain evidence="13 14">DSM 14501</strain>
    </source>
</reference>
<dbReference type="AlphaFoldDB" id="A0A1M6S598"/>
<evidence type="ECO:0000313" key="13">
    <source>
        <dbReference type="EMBL" id="SHK39687.1"/>
    </source>
</evidence>
<comment type="pathway">
    <text evidence="1 10">Amino-acid biosynthesis; L-histidine biosynthesis; L-histidine from 5-phospho-alpha-D-ribose 1-diphosphate: step 5/9.</text>
</comment>
<evidence type="ECO:0000256" key="9">
    <source>
        <dbReference type="ARBA" id="ARBA00049534"/>
    </source>
</evidence>